<reference evidence="2 3" key="2">
    <citation type="journal article" date="2016" name="Genome Announc.">
        <title>Complete Genome Sequence of Algoriphagus sp. Strain M8-2, Isolated from a Brackish Lake.</title>
        <authorList>
            <person name="Muraguchi Y."/>
            <person name="Kushimoto K."/>
            <person name="Ohtsubo Y."/>
            <person name="Suzuki T."/>
            <person name="Dohra H."/>
            <person name="Kimbara K."/>
            <person name="Shintani M."/>
        </authorList>
    </citation>
    <scope>NUCLEOTIDE SEQUENCE [LARGE SCALE GENOMIC DNA]</scope>
    <source>
        <strain evidence="2 3">M8-2</strain>
    </source>
</reference>
<evidence type="ECO:0000313" key="2">
    <source>
        <dbReference type="EMBL" id="AMQ57489.1"/>
    </source>
</evidence>
<sequence length="294" mass="35143">MNGYGIDKKDFFKVKKLAVLIPVYKQAPSKEELISLRSCLSNLAKFDIIVFTYPGLDLSQYEKEFIEHDQNFSTQFFPRHFFDSLDGYNKFLRGHQFYSRFSDFEFILIFQLDAYVFSENLDYWLSKGYSYVGAPWFRQIENKIEFIGVGNGGLSLRKVDDFIRVFHWKYFLIRLWIVFKYNFKYVEVRKNSWKFFSNSCKEFSFSKLKGIFTLIDKNEDIFWSKVIPRKFSWFKVAGLNDALCFSFEACPLHCFGLNNHQLPFGCHGWGKYEPQFWRQFIGFDGELKLREENV</sequence>
<dbReference type="AlphaFoldDB" id="A0A142EQT4"/>
<protein>
    <recommendedName>
        <fullName evidence="1">DUF5672 domain-containing protein</fullName>
    </recommendedName>
</protein>
<dbReference type="PATRIC" id="fig|1727163.4.peg.2852"/>
<keyword evidence="3" id="KW-1185">Reference proteome</keyword>
<gene>
    <name evidence="2" type="ORF">AO498_13660</name>
</gene>
<evidence type="ECO:0000313" key="3">
    <source>
        <dbReference type="Proteomes" id="UP000073816"/>
    </source>
</evidence>
<dbReference type="InterPro" id="IPR043729">
    <property type="entry name" value="DUF5672"/>
</dbReference>
<dbReference type="Proteomes" id="UP000073816">
    <property type="component" value="Chromosome"/>
</dbReference>
<accession>A0A142EQT4</accession>
<dbReference type="EMBL" id="CP012836">
    <property type="protein sequence ID" value="AMQ57489.1"/>
    <property type="molecule type" value="Genomic_DNA"/>
</dbReference>
<dbReference type="KEGG" id="alm:AO498_13660"/>
<dbReference type="STRING" id="1727163.AO498_13660"/>
<evidence type="ECO:0000259" key="1">
    <source>
        <dbReference type="Pfam" id="PF18922"/>
    </source>
</evidence>
<proteinExistence type="predicted"/>
<feature type="domain" description="DUF5672" evidence="1">
    <location>
        <begin position="72"/>
        <end position="267"/>
    </location>
</feature>
<name>A0A142EQT4_9BACT</name>
<dbReference type="Pfam" id="PF18922">
    <property type="entry name" value="DUF5672"/>
    <property type="match status" value="1"/>
</dbReference>
<reference evidence="3" key="1">
    <citation type="submission" date="2015-09" db="EMBL/GenBank/DDBJ databases">
        <title>Complete sequence of Algoriphagus sp. M8-2.</title>
        <authorList>
            <person name="Shintani M."/>
        </authorList>
    </citation>
    <scope>NUCLEOTIDE SEQUENCE [LARGE SCALE GENOMIC DNA]</scope>
    <source>
        <strain evidence="3">M8-2</strain>
    </source>
</reference>
<organism evidence="2 3">
    <name type="scientific">Algoriphagus sanaruensis</name>
    <dbReference type="NCBI Taxonomy" id="1727163"/>
    <lineage>
        <taxon>Bacteria</taxon>
        <taxon>Pseudomonadati</taxon>
        <taxon>Bacteroidota</taxon>
        <taxon>Cytophagia</taxon>
        <taxon>Cytophagales</taxon>
        <taxon>Cyclobacteriaceae</taxon>
        <taxon>Algoriphagus</taxon>
    </lineage>
</organism>